<keyword evidence="2" id="KW-0472">Membrane</keyword>
<evidence type="ECO:0000256" key="3">
    <source>
        <dbReference type="SAM" id="SignalP"/>
    </source>
</evidence>
<sequence>MKKKLIFLRFLIFNFNLILKSIYNEFLNETNNQFYEQKQEEEVDWLEFKKMVQKTPSGLLGIFTIIDLINKKSISSNLNNLLLTEEGINGNIIWIKLKELNNNFIIRPILILQIFINLILILIEILGICSESSSVFRRFGSLKCPRFFRLVLQCERPFYQLFEILIELFCKTWNDMNAKLEEINKVYNVVQDQLERSLLENPNSLEFLEKELLKKKFCYFNIQKIWKCEQLEQEELELNNENILPLKIHLRPEIENLAIHRRIVLLKKGMIFKRILPLKTSKENSMISLSSSVSVHSSPVSSTLLNSPQQQQYWFWCLDENEKFLYFCDCNLNSGKQTKHEMEKKVLISDIKNILTGQELISHLNQQPGSGKLYKKSQNILRCGILIECYSSVEFLLCAQNEQEFIVWYEAIICLCWPQKSLKNNKNIQKEVFILF</sequence>
<dbReference type="Proteomes" id="UP000605970">
    <property type="component" value="Unassembled WGS sequence"/>
</dbReference>
<name>A0A8S9ZLE2_9BILA</name>
<organism evidence="6 7">
    <name type="scientific">Meloidogyne graminicola</name>
    <dbReference type="NCBI Taxonomy" id="189291"/>
    <lineage>
        <taxon>Eukaryota</taxon>
        <taxon>Metazoa</taxon>
        <taxon>Ecdysozoa</taxon>
        <taxon>Nematoda</taxon>
        <taxon>Chromadorea</taxon>
        <taxon>Rhabditida</taxon>
        <taxon>Tylenchina</taxon>
        <taxon>Tylenchomorpha</taxon>
        <taxon>Tylenchoidea</taxon>
        <taxon>Meloidogynidae</taxon>
        <taxon>Meloidogyninae</taxon>
        <taxon>Meloidogyne</taxon>
    </lineage>
</organism>
<keyword evidence="2" id="KW-1133">Transmembrane helix</keyword>
<feature type="signal peptide" evidence="3">
    <location>
        <begin position="1"/>
        <end position="20"/>
    </location>
</feature>
<dbReference type="Pfam" id="PF16457">
    <property type="entry name" value="PH_12"/>
    <property type="match status" value="1"/>
</dbReference>
<feature type="domain" description="PH" evidence="5">
    <location>
        <begin position="261"/>
        <end position="415"/>
    </location>
</feature>
<evidence type="ECO:0000256" key="2">
    <source>
        <dbReference type="SAM" id="Phobius"/>
    </source>
</evidence>
<keyword evidence="7" id="KW-1185">Reference proteome</keyword>
<reference evidence="6" key="1">
    <citation type="journal article" date="2020" name="Ecol. Evol.">
        <title>Genome structure and content of the rice root-knot nematode (Meloidogyne graminicola).</title>
        <authorList>
            <person name="Phan N.T."/>
            <person name="Danchin E.G.J."/>
            <person name="Klopp C."/>
            <person name="Perfus-Barbeoch L."/>
            <person name="Kozlowski D.K."/>
            <person name="Koutsovoulos G.D."/>
            <person name="Lopez-Roques C."/>
            <person name="Bouchez O."/>
            <person name="Zahm M."/>
            <person name="Besnard G."/>
            <person name="Bellafiore S."/>
        </authorList>
    </citation>
    <scope>NUCLEOTIDE SEQUENCE</scope>
    <source>
        <strain evidence="6">VN-18</strain>
    </source>
</reference>
<dbReference type="AlphaFoldDB" id="A0A8S9ZLE2"/>
<dbReference type="EMBL" id="JABEBT010000067">
    <property type="protein sequence ID" value="KAF7633944.1"/>
    <property type="molecule type" value="Genomic_DNA"/>
</dbReference>
<evidence type="ECO:0000313" key="7">
    <source>
        <dbReference type="Proteomes" id="UP000605970"/>
    </source>
</evidence>
<evidence type="ECO:0000259" key="4">
    <source>
        <dbReference type="Pfam" id="PF04727"/>
    </source>
</evidence>
<dbReference type="Pfam" id="PF04727">
    <property type="entry name" value="ELMO_CED12"/>
    <property type="match status" value="1"/>
</dbReference>
<dbReference type="InterPro" id="IPR011993">
    <property type="entry name" value="PH-like_dom_sf"/>
</dbReference>
<evidence type="ECO:0000259" key="5">
    <source>
        <dbReference type="Pfam" id="PF16457"/>
    </source>
</evidence>
<accession>A0A8S9ZLE2</accession>
<dbReference type="Gene3D" id="2.30.29.30">
    <property type="entry name" value="Pleckstrin-homology domain (PH domain)/Phosphotyrosine-binding domain (PTB)"/>
    <property type="match status" value="1"/>
</dbReference>
<keyword evidence="3" id="KW-0732">Signal</keyword>
<evidence type="ECO:0000256" key="1">
    <source>
        <dbReference type="ARBA" id="ARBA00024863"/>
    </source>
</evidence>
<comment type="caution">
    <text evidence="6">The sequence shown here is derived from an EMBL/GenBank/DDBJ whole genome shotgun (WGS) entry which is preliminary data.</text>
</comment>
<comment type="function">
    <text evidence="1">Involved in cytoskeletal rearrangements required for phagocytosis of apoptotic cells and cell motility. Acts in association with DOCK1 and CRK. Was initially proposed to be required in complex with DOCK1 to activate Rac Rho small GTPases. May enhance the guanine nucleotide exchange factor (GEF) activity of DOCK1.</text>
</comment>
<proteinExistence type="predicted"/>
<protein>
    <recommendedName>
        <fullName evidence="8">PH domain-containing protein</fullName>
    </recommendedName>
</protein>
<keyword evidence="2" id="KW-0812">Transmembrane</keyword>
<evidence type="ECO:0000313" key="6">
    <source>
        <dbReference type="EMBL" id="KAF7633944.1"/>
    </source>
</evidence>
<feature type="transmembrane region" description="Helical" evidence="2">
    <location>
        <begin position="104"/>
        <end position="128"/>
    </location>
</feature>
<dbReference type="InterPro" id="IPR001849">
    <property type="entry name" value="PH_domain"/>
</dbReference>
<feature type="domain" description="ELMO" evidence="4">
    <location>
        <begin position="115"/>
        <end position="186"/>
    </location>
</feature>
<dbReference type="InterPro" id="IPR006816">
    <property type="entry name" value="ELMO_dom"/>
</dbReference>
<evidence type="ECO:0008006" key="8">
    <source>
        <dbReference type="Google" id="ProtNLM"/>
    </source>
</evidence>
<feature type="chain" id="PRO_5035893111" description="PH domain-containing protein" evidence="3">
    <location>
        <begin position="21"/>
        <end position="436"/>
    </location>
</feature>
<gene>
    <name evidence="6" type="ORF">Mgra_00006682</name>
</gene>
<dbReference type="OrthoDB" id="28413at2759"/>